<evidence type="ECO:0000313" key="3">
    <source>
        <dbReference type="Proteomes" id="UP000684084"/>
    </source>
</evidence>
<dbReference type="AlphaFoldDB" id="A0A916EIU5"/>
<gene>
    <name evidence="2" type="ORF">CHRIB12_LOCUS21992</name>
</gene>
<protein>
    <submittedName>
        <fullName evidence="2">Uncharacterized protein</fullName>
    </submittedName>
</protein>
<name>A0A916EIU5_9GLOM</name>
<dbReference type="Proteomes" id="UP000684084">
    <property type="component" value="Unassembled WGS sequence"/>
</dbReference>
<evidence type="ECO:0000256" key="1">
    <source>
        <dbReference type="SAM" id="SignalP"/>
    </source>
</evidence>
<organism evidence="2 3">
    <name type="scientific">Rhizophagus irregularis</name>
    <dbReference type="NCBI Taxonomy" id="588596"/>
    <lineage>
        <taxon>Eukaryota</taxon>
        <taxon>Fungi</taxon>
        <taxon>Fungi incertae sedis</taxon>
        <taxon>Mucoromycota</taxon>
        <taxon>Glomeromycotina</taxon>
        <taxon>Glomeromycetes</taxon>
        <taxon>Glomerales</taxon>
        <taxon>Glomeraceae</taxon>
        <taxon>Rhizophagus</taxon>
    </lineage>
</organism>
<sequence length="69" mass="7807">MVNLQVLVLKLNCLPLLPLLLLPSKAPSIITGRESSYKRSIDMYTEVTKQFANILDRQTKKPKVSHSLN</sequence>
<comment type="caution">
    <text evidence="2">The sequence shown here is derived from an EMBL/GenBank/DDBJ whole genome shotgun (WGS) entry which is preliminary data.</text>
</comment>
<evidence type="ECO:0000313" key="2">
    <source>
        <dbReference type="EMBL" id="CAB5391549.1"/>
    </source>
</evidence>
<reference evidence="2" key="1">
    <citation type="submission" date="2020-05" db="EMBL/GenBank/DDBJ databases">
        <authorList>
            <person name="Rincon C."/>
            <person name="Sanders R I."/>
            <person name="Robbins C."/>
            <person name="Chaturvedi A."/>
        </authorList>
    </citation>
    <scope>NUCLEOTIDE SEQUENCE</scope>
    <source>
        <strain evidence="2">CHB12</strain>
    </source>
</reference>
<accession>A0A916EIU5</accession>
<proteinExistence type="predicted"/>
<feature type="signal peptide" evidence="1">
    <location>
        <begin position="1"/>
        <end position="28"/>
    </location>
</feature>
<dbReference type="EMBL" id="CAGKOT010000073">
    <property type="protein sequence ID" value="CAB5391549.1"/>
    <property type="molecule type" value="Genomic_DNA"/>
</dbReference>
<keyword evidence="1" id="KW-0732">Signal</keyword>
<feature type="chain" id="PRO_5036834706" evidence="1">
    <location>
        <begin position="29"/>
        <end position="69"/>
    </location>
</feature>